<accession>A0A835WHT6</accession>
<dbReference type="EMBL" id="JAEHOD010000020">
    <property type="protein sequence ID" value="KAG2447686.1"/>
    <property type="molecule type" value="Genomic_DNA"/>
</dbReference>
<dbReference type="Proteomes" id="UP000613740">
    <property type="component" value="Unassembled WGS sequence"/>
</dbReference>
<gene>
    <name evidence="2" type="ORF">HYH02_007146</name>
</gene>
<evidence type="ECO:0000313" key="3">
    <source>
        <dbReference type="Proteomes" id="UP000613740"/>
    </source>
</evidence>
<feature type="region of interest" description="Disordered" evidence="1">
    <location>
        <begin position="397"/>
        <end position="437"/>
    </location>
</feature>
<keyword evidence="3" id="KW-1185">Reference proteome</keyword>
<dbReference type="OrthoDB" id="540079at2759"/>
<evidence type="ECO:0000256" key="1">
    <source>
        <dbReference type="SAM" id="MobiDB-lite"/>
    </source>
</evidence>
<proteinExistence type="predicted"/>
<reference evidence="2" key="1">
    <citation type="journal article" date="2020" name="bioRxiv">
        <title>Comparative genomics of Chlamydomonas.</title>
        <authorList>
            <person name="Craig R.J."/>
            <person name="Hasan A.R."/>
            <person name="Ness R.W."/>
            <person name="Keightley P.D."/>
        </authorList>
    </citation>
    <scope>NUCLEOTIDE SEQUENCE</scope>
    <source>
        <strain evidence="2">CCAP 11/173</strain>
    </source>
</reference>
<sequence length="481" mass="49484">MTGNSAQLLVVEAVDALLESSDAAHRLTSQHLPLQQLFALCHLGAVTRAPTDNAAGAATEGLPILGVTLVRLLDACLSAAASLPDEHRRQRSVDSVVAAFCRAALREAHCRSAAVAAVPTAPAAASSAEGTERSASCIGMDRVFLDASFTLLAALLERHRASLGGQPLRLLHTAWGAPGTVPPGSGPQLHPVAADVGSFESMSAETSAVVAHEQDEQRTGAVSQYFVGAGFNCKVAAGQLLFGRSRQRNDGASGGVNGRVSTQQQQQQQQQQQRRVLLQTMAKTPAALELCAAAAVADTLPGLAAAEEAGLDWLACWLQCGVQAGAGGFDTLLGPQQWEDDDGDGPSALLEHALLQHPAEVLSAVPAAPLAVVVARAPRLRQALPQAVAALLQHQQPAAPGEGDGWLSGNEEADTDGWGTSNGPTAGAVSAPVDSPTRRRLQQLHTALQAVGLDMGALLQQSMAAAAAASGCVWEGEGRGL</sequence>
<dbReference type="AlphaFoldDB" id="A0A835WHT6"/>
<feature type="compositionally biased region" description="Low complexity" evidence="1">
    <location>
        <begin position="263"/>
        <end position="272"/>
    </location>
</feature>
<protein>
    <submittedName>
        <fullName evidence="2">Uncharacterized protein</fullName>
    </submittedName>
</protein>
<name>A0A835WHT6_9CHLO</name>
<comment type="caution">
    <text evidence="2">The sequence shown here is derived from an EMBL/GenBank/DDBJ whole genome shotgun (WGS) entry which is preliminary data.</text>
</comment>
<organism evidence="2 3">
    <name type="scientific">Chlamydomonas schloesseri</name>
    <dbReference type="NCBI Taxonomy" id="2026947"/>
    <lineage>
        <taxon>Eukaryota</taxon>
        <taxon>Viridiplantae</taxon>
        <taxon>Chlorophyta</taxon>
        <taxon>core chlorophytes</taxon>
        <taxon>Chlorophyceae</taxon>
        <taxon>CS clade</taxon>
        <taxon>Chlamydomonadales</taxon>
        <taxon>Chlamydomonadaceae</taxon>
        <taxon>Chlamydomonas</taxon>
    </lineage>
</organism>
<feature type="region of interest" description="Disordered" evidence="1">
    <location>
        <begin position="248"/>
        <end position="272"/>
    </location>
</feature>
<evidence type="ECO:0000313" key="2">
    <source>
        <dbReference type="EMBL" id="KAG2447686.1"/>
    </source>
</evidence>